<keyword evidence="4 7" id="KW-0808">Transferase</keyword>
<evidence type="ECO:0000256" key="1">
    <source>
        <dbReference type="ARBA" id="ARBA00006890"/>
    </source>
</evidence>
<accession>A0A1G6KM77</accession>
<dbReference type="EC" id="2.7.7.9" evidence="2 7"/>
<dbReference type="PANTHER" id="PTHR43197:SF1">
    <property type="entry name" value="UTP--GLUCOSE-1-PHOSPHATE URIDYLYLTRANSFERASE"/>
    <property type="match status" value="1"/>
</dbReference>
<dbReference type="InterPro" id="IPR005771">
    <property type="entry name" value="GalU_uridylyltTrfase_bac/arc"/>
</dbReference>
<dbReference type="SUPFAM" id="SSF53448">
    <property type="entry name" value="Nucleotide-diphospho-sugar transferases"/>
    <property type="match status" value="1"/>
</dbReference>
<dbReference type="Gene3D" id="3.90.550.10">
    <property type="entry name" value="Spore Coat Polysaccharide Biosynthesis Protein SpsA, Chain A"/>
    <property type="match status" value="1"/>
</dbReference>
<dbReference type="NCBIfam" id="TIGR01099">
    <property type="entry name" value="galU"/>
    <property type="match status" value="1"/>
</dbReference>
<evidence type="ECO:0000256" key="7">
    <source>
        <dbReference type="RuleBase" id="RU361259"/>
    </source>
</evidence>
<dbReference type="OrthoDB" id="9803306at2"/>
<name>A0A1G6KM77_9BACT</name>
<dbReference type="RefSeq" id="WP_092128095.1">
    <property type="nucleotide sequence ID" value="NZ_FMYU01000004.1"/>
</dbReference>
<organism evidence="9 10">
    <name type="scientific">Desulfurella multipotens</name>
    <dbReference type="NCBI Taxonomy" id="79269"/>
    <lineage>
        <taxon>Bacteria</taxon>
        <taxon>Pseudomonadati</taxon>
        <taxon>Campylobacterota</taxon>
        <taxon>Desulfurellia</taxon>
        <taxon>Desulfurellales</taxon>
        <taxon>Desulfurellaceae</taxon>
        <taxon>Desulfurella</taxon>
    </lineage>
</organism>
<protein>
    <recommendedName>
        <fullName evidence="3 7">UTP--glucose-1-phosphate uridylyltransferase</fullName>
        <ecNumber evidence="2 7">2.7.7.9</ecNumber>
    </recommendedName>
    <alternativeName>
        <fullName evidence="7">UDP-glucose pyrophosphorylase</fullName>
    </alternativeName>
</protein>
<evidence type="ECO:0000313" key="9">
    <source>
        <dbReference type="EMBL" id="SDC31911.1"/>
    </source>
</evidence>
<evidence type="ECO:0000256" key="6">
    <source>
        <dbReference type="ARBA" id="ARBA00048128"/>
    </source>
</evidence>
<dbReference type="EMBL" id="FMYU01000004">
    <property type="protein sequence ID" value="SDC31911.1"/>
    <property type="molecule type" value="Genomic_DNA"/>
</dbReference>
<evidence type="ECO:0000256" key="4">
    <source>
        <dbReference type="ARBA" id="ARBA00022679"/>
    </source>
</evidence>
<dbReference type="InterPro" id="IPR029044">
    <property type="entry name" value="Nucleotide-diphossugar_trans"/>
</dbReference>
<feature type="domain" description="Nucleotidyl transferase" evidence="8">
    <location>
        <begin position="11"/>
        <end position="265"/>
    </location>
</feature>
<evidence type="ECO:0000313" key="10">
    <source>
        <dbReference type="Proteomes" id="UP000199411"/>
    </source>
</evidence>
<comment type="catalytic activity">
    <reaction evidence="6 7">
        <text>alpha-D-glucose 1-phosphate + UTP + H(+) = UDP-alpha-D-glucose + diphosphate</text>
        <dbReference type="Rhea" id="RHEA:19889"/>
        <dbReference type="ChEBI" id="CHEBI:15378"/>
        <dbReference type="ChEBI" id="CHEBI:33019"/>
        <dbReference type="ChEBI" id="CHEBI:46398"/>
        <dbReference type="ChEBI" id="CHEBI:58601"/>
        <dbReference type="ChEBI" id="CHEBI:58885"/>
        <dbReference type="EC" id="2.7.7.9"/>
    </reaction>
</comment>
<dbReference type="GO" id="GO:0006011">
    <property type="term" value="P:UDP-alpha-D-glucose metabolic process"/>
    <property type="evidence" value="ECO:0007669"/>
    <property type="project" value="InterPro"/>
</dbReference>
<dbReference type="Proteomes" id="UP000199411">
    <property type="component" value="Unassembled WGS sequence"/>
</dbReference>
<sequence length="289" mass="32784">MPKIRKAVFPVAGFGTRFLPVTKSSPKEMLPLVDKPLIHYGVKEAVDAGIEQVILITGRGKRAIEDYFDISFELEFHLKLHNKEELIEEMRSISNMADFVYMRQEEPKGLGHAILRAKDVVGNEPFVVILPDDIIINEKGAIEQLMEVYNKYNCSVLGLEMVNQKETDKYGIVGGIKFEENIYKLDQFVEKPSPQEAPSNIAIIGRYIFTPRIFEALQSIPYGKNNELQLTDAIKFLSTKEAIYGKLIEGKRFDCGSKLGFLKATVELSLQDDSIKEEFKQYLIEVVNA</sequence>
<dbReference type="AlphaFoldDB" id="A0A1G6KM77"/>
<comment type="similarity">
    <text evidence="1 7">Belongs to the UDPGP type 2 family.</text>
</comment>
<reference evidence="10" key="1">
    <citation type="submission" date="2016-10" db="EMBL/GenBank/DDBJ databases">
        <authorList>
            <person name="Varghese N."/>
            <person name="Submissions S."/>
        </authorList>
    </citation>
    <scope>NUCLEOTIDE SEQUENCE [LARGE SCALE GENOMIC DNA]</scope>
    <source>
        <strain evidence="10">DSM 8415</strain>
    </source>
</reference>
<dbReference type="InterPro" id="IPR005835">
    <property type="entry name" value="NTP_transferase_dom"/>
</dbReference>
<keyword evidence="5 7" id="KW-0548">Nucleotidyltransferase</keyword>
<dbReference type="GO" id="GO:0003983">
    <property type="term" value="F:UTP:glucose-1-phosphate uridylyltransferase activity"/>
    <property type="evidence" value="ECO:0007669"/>
    <property type="project" value="UniProtKB-EC"/>
</dbReference>
<evidence type="ECO:0000256" key="5">
    <source>
        <dbReference type="ARBA" id="ARBA00022695"/>
    </source>
</evidence>
<keyword evidence="10" id="KW-1185">Reference proteome</keyword>
<dbReference type="PANTHER" id="PTHR43197">
    <property type="entry name" value="UTP--GLUCOSE-1-PHOSPHATE URIDYLYLTRANSFERASE"/>
    <property type="match status" value="1"/>
</dbReference>
<gene>
    <name evidence="9" type="ORF">SAMN05660835_00630</name>
</gene>
<dbReference type="CDD" id="cd02541">
    <property type="entry name" value="UGPase_prokaryotic"/>
    <property type="match status" value="1"/>
</dbReference>
<proteinExistence type="inferred from homology"/>
<evidence type="ECO:0000256" key="3">
    <source>
        <dbReference type="ARBA" id="ARBA00019048"/>
    </source>
</evidence>
<evidence type="ECO:0000256" key="2">
    <source>
        <dbReference type="ARBA" id="ARBA00012415"/>
    </source>
</evidence>
<evidence type="ECO:0000259" key="8">
    <source>
        <dbReference type="Pfam" id="PF00483"/>
    </source>
</evidence>
<dbReference type="Pfam" id="PF00483">
    <property type="entry name" value="NTP_transferase"/>
    <property type="match status" value="1"/>
</dbReference>